<dbReference type="Pfam" id="PF04433">
    <property type="entry name" value="SWIRM"/>
    <property type="match status" value="1"/>
</dbReference>
<dbReference type="InParanoid" id="T1FS02"/>
<comment type="cofactor">
    <cofactor evidence="1">
        <name>FAD</name>
        <dbReference type="ChEBI" id="CHEBI:57692"/>
    </cofactor>
</comment>
<keyword evidence="4" id="KW-0479">Metal-binding</keyword>
<dbReference type="KEGG" id="hro:HELRODRAFT_190449"/>
<dbReference type="RefSeq" id="XP_009012395.1">
    <property type="nucleotide sequence ID" value="XM_009014147.1"/>
</dbReference>
<dbReference type="InterPro" id="IPR050281">
    <property type="entry name" value="Flavin_monoamine_oxidase"/>
</dbReference>
<keyword evidence="7" id="KW-0862">Zinc</keyword>
<evidence type="ECO:0000256" key="1">
    <source>
        <dbReference type="ARBA" id="ARBA00001974"/>
    </source>
</evidence>
<evidence type="ECO:0000256" key="4">
    <source>
        <dbReference type="ARBA" id="ARBA00022723"/>
    </source>
</evidence>
<keyword evidence="8" id="KW-0560">Oxidoreductase</keyword>
<dbReference type="HOGENOM" id="CLU_007885_0_0_1"/>
<dbReference type="PRINTS" id="PR00419">
    <property type="entry name" value="ADXRDTASE"/>
</dbReference>
<dbReference type="AlphaFoldDB" id="T1FS02"/>
<evidence type="ECO:0000259" key="11">
    <source>
        <dbReference type="PROSITE" id="PS51050"/>
    </source>
</evidence>
<feature type="domain" description="CW-type" evidence="11">
    <location>
        <begin position="181"/>
        <end position="234"/>
    </location>
</feature>
<evidence type="ECO:0000256" key="5">
    <source>
        <dbReference type="ARBA" id="ARBA00022771"/>
    </source>
</evidence>
<keyword evidence="6" id="KW-0274">FAD</keyword>
<dbReference type="EnsemblMetazoa" id="HelroT190449">
    <property type="protein sequence ID" value="HelroP190449"/>
    <property type="gene ID" value="HelroG190449"/>
</dbReference>
<dbReference type="Pfam" id="PF07496">
    <property type="entry name" value="zf-CW"/>
    <property type="match status" value="1"/>
</dbReference>
<evidence type="ECO:0000256" key="7">
    <source>
        <dbReference type="ARBA" id="ARBA00022833"/>
    </source>
</evidence>
<reference evidence="12 14" key="2">
    <citation type="journal article" date="2013" name="Nature">
        <title>Insights into bilaterian evolution from three spiralian genomes.</title>
        <authorList>
            <person name="Simakov O."/>
            <person name="Marletaz F."/>
            <person name="Cho S.J."/>
            <person name="Edsinger-Gonzales E."/>
            <person name="Havlak P."/>
            <person name="Hellsten U."/>
            <person name="Kuo D.H."/>
            <person name="Larsson T."/>
            <person name="Lv J."/>
            <person name="Arendt D."/>
            <person name="Savage R."/>
            <person name="Osoegawa K."/>
            <person name="de Jong P."/>
            <person name="Grimwood J."/>
            <person name="Chapman J.A."/>
            <person name="Shapiro H."/>
            <person name="Aerts A."/>
            <person name="Otillar R.P."/>
            <person name="Terry A.Y."/>
            <person name="Boore J.L."/>
            <person name="Grigoriev I.V."/>
            <person name="Lindberg D.R."/>
            <person name="Seaver E.C."/>
            <person name="Weisblat D.A."/>
            <person name="Putnam N.H."/>
            <person name="Rokhsar D.S."/>
        </authorList>
    </citation>
    <scope>NUCLEOTIDE SEQUENCE</scope>
</reference>
<reference evidence="14" key="1">
    <citation type="submission" date="2012-12" db="EMBL/GenBank/DDBJ databases">
        <authorList>
            <person name="Hellsten U."/>
            <person name="Grimwood J."/>
            <person name="Chapman J.A."/>
            <person name="Shapiro H."/>
            <person name="Aerts A."/>
            <person name="Otillar R.P."/>
            <person name="Terry A.Y."/>
            <person name="Boore J.L."/>
            <person name="Simakov O."/>
            <person name="Marletaz F."/>
            <person name="Cho S.-J."/>
            <person name="Edsinger-Gonzales E."/>
            <person name="Havlak P."/>
            <person name="Kuo D.-H."/>
            <person name="Larsson T."/>
            <person name="Lv J."/>
            <person name="Arendt D."/>
            <person name="Savage R."/>
            <person name="Osoegawa K."/>
            <person name="de Jong P."/>
            <person name="Lindberg D.R."/>
            <person name="Seaver E.C."/>
            <person name="Weisblat D.A."/>
            <person name="Putnam N.H."/>
            <person name="Grigoriev I.V."/>
            <person name="Rokhsar D.S."/>
        </authorList>
    </citation>
    <scope>NUCLEOTIDE SEQUENCE</scope>
</reference>
<dbReference type="PROSITE" id="PS51050">
    <property type="entry name" value="ZF_CW"/>
    <property type="match status" value="1"/>
</dbReference>
<dbReference type="GO" id="GO:0008270">
    <property type="term" value="F:zinc ion binding"/>
    <property type="evidence" value="ECO:0007669"/>
    <property type="project" value="UniProtKB-KW"/>
</dbReference>
<dbReference type="STRING" id="6412.T1FS02"/>
<dbReference type="GO" id="GO:0140682">
    <property type="term" value="F:FAD-dependent H3K4me/H3K4me3 demethylase activity"/>
    <property type="evidence" value="ECO:0007669"/>
    <property type="project" value="UniProtKB-ARBA"/>
</dbReference>
<keyword evidence="3" id="KW-0285">Flavoprotein</keyword>
<dbReference type="OMA" id="PYVFWGE"/>
<evidence type="ECO:0000256" key="3">
    <source>
        <dbReference type="ARBA" id="ARBA00022630"/>
    </source>
</evidence>
<dbReference type="InterPro" id="IPR011124">
    <property type="entry name" value="Znf_CW"/>
</dbReference>
<evidence type="ECO:0000256" key="6">
    <source>
        <dbReference type="ARBA" id="ARBA00022827"/>
    </source>
</evidence>
<dbReference type="InterPro" id="IPR036388">
    <property type="entry name" value="WH-like_DNA-bd_sf"/>
</dbReference>
<name>T1FS02_HELRO</name>
<evidence type="ECO:0008006" key="15">
    <source>
        <dbReference type="Google" id="ProtNLM"/>
    </source>
</evidence>
<reference evidence="13" key="3">
    <citation type="submission" date="2015-06" db="UniProtKB">
        <authorList>
            <consortium name="EnsemblMetazoa"/>
        </authorList>
    </citation>
    <scope>IDENTIFICATION</scope>
</reference>
<dbReference type="InterPro" id="IPR036188">
    <property type="entry name" value="FAD/NAD-bd_sf"/>
</dbReference>
<feature type="region of interest" description="Disordered" evidence="9">
    <location>
        <begin position="287"/>
        <end position="313"/>
    </location>
</feature>
<dbReference type="InterPro" id="IPR002937">
    <property type="entry name" value="Amino_oxidase"/>
</dbReference>
<dbReference type="SUPFAM" id="SSF46689">
    <property type="entry name" value="Homeodomain-like"/>
    <property type="match status" value="1"/>
</dbReference>
<dbReference type="InterPro" id="IPR007526">
    <property type="entry name" value="SWIRM"/>
</dbReference>
<dbReference type="SUPFAM" id="SSF51905">
    <property type="entry name" value="FAD/NAD(P)-binding domain"/>
    <property type="match status" value="1"/>
</dbReference>
<dbReference type="Gene3D" id="3.30.40.100">
    <property type="match status" value="1"/>
</dbReference>
<feature type="compositionally biased region" description="Basic and acidic residues" evidence="9">
    <location>
        <begin position="8"/>
        <end position="19"/>
    </location>
</feature>
<protein>
    <recommendedName>
        <fullName evidence="15">Amine oxidase</fullName>
    </recommendedName>
</protein>
<sequence>MDAQSSQERPKRNSQKKWDPNFVNSLKFSAFSKAEKRHSIAISSGSEQNEEVPVTVKKIRKRKLSLPSSSGALAATAAASDSDKVEDLAMTRVVKLCDKGPCAKSSVRPTCVVKGSNRCAAYCGGATSRWYHISIGEHYCNDCFDMFYRSNKEGNEQFTLWKKICSMSGMSDASVKMFVVDKFLPYWLRCNECFKWRMLPKETDINSDFILNFTCRSSKRLGNVTCDTDENEVVSECRKKEWLDTVGYTPFMISSPSEPFLIYYHPNKVGMSITSVSSKFKIKKSQMNKSADKDATTDQSDQSLNESFDDVSEHQPLFPDVPHVPFYFQPFVQPDSQPHALAMPPDCMTPHELKHFPEFIKEPLIYLSVRNIIVALWTKNPKDVLTMDECHSQLICKGLIRIKCVESLPRILRYLTRCNIVNTGLFHGSLEYVCSSEPFKKSVIVVGAGPAGLSAARHLNNIGCKVTVIEARDRVGGRVLDDHSMGVCVAKGAQIIPGCVNNPITLLSHQTNIKLIEMSDSCTLIDEAGKVIPNNINQYIDFHFNSLLDTLDTWKKQKRREDVDLFSKLKELHNQFMEETQLVFTETEENIMNFHMAHLEEACGAPLTSISSLLWDGNEQVPQFAGTMFRAHDGLSKIMAHMARGLDVRFNTQVSCINYTDKQVKVTTVAGTQLTCDYVIVTVPLTLLKKEMIQFVPPLPADKMNAISSLGDGILEKVAVKFKTRFWEKKVKDGVAIGHVPSSYDDRGHFVVFYDTTHPSFLEGDAKEGILTTFLTGNSAKIVKSMSDKDIISMCMNTLKKLFPEEDIPEPLSYLVTRWQEDPHAGLSYCYIPVGCNEDVFDLIAQSVDDKLFFAGEATNKDFPQTVAGAYLTGLREAQKVLELQDPLSQNEI</sequence>
<dbReference type="CTD" id="20211599"/>
<dbReference type="EMBL" id="KB095959">
    <property type="protein sequence ID" value="ESO09302.1"/>
    <property type="molecule type" value="Genomic_DNA"/>
</dbReference>
<dbReference type="PANTHER" id="PTHR10742:SF410">
    <property type="entry name" value="LYSINE-SPECIFIC HISTONE DEMETHYLASE 2"/>
    <property type="match status" value="1"/>
</dbReference>
<evidence type="ECO:0000313" key="14">
    <source>
        <dbReference type="Proteomes" id="UP000015101"/>
    </source>
</evidence>
<dbReference type="Proteomes" id="UP000015101">
    <property type="component" value="Unassembled WGS sequence"/>
</dbReference>
<comment type="similarity">
    <text evidence="2">Belongs to the flavin monoamine oxidase family.</text>
</comment>
<feature type="compositionally biased region" description="Polar residues" evidence="9">
    <location>
        <begin position="297"/>
        <end position="306"/>
    </location>
</feature>
<feature type="region of interest" description="Disordered" evidence="9">
    <location>
        <begin position="1"/>
        <end position="20"/>
    </location>
</feature>
<dbReference type="PROSITE" id="PS50934">
    <property type="entry name" value="SWIRM"/>
    <property type="match status" value="1"/>
</dbReference>
<dbReference type="Gene3D" id="1.10.10.10">
    <property type="entry name" value="Winged helix-like DNA-binding domain superfamily/Winged helix DNA-binding domain"/>
    <property type="match status" value="1"/>
</dbReference>
<dbReference type="InterPro" id="IPR009057">
    <property type="entry name" value="Homeodomain-like_sf"/>
</dbReference>
<feature type="domain" description="SWIRM" evidence="10">
    <location>
        <begin position="334"/>
        <end position="432"/>
    </location>
</feature>
<dbReference type="eggNOG" id="KOG0029">
    <property type="taxonomic scope" value="Eukaryota"/>
</dbReference>
<gene>
    <name evidence="13" type="primary">20211599</name>
    <name evidence="12" type="ORF">HELRODRAFT_190449</name>
</gene>
<dbReference type="PANTHER" id="PTHR10742">
    <property type="entry name" value="FLAVIN MONOAMINE OXIDASE"/>
    <property type="match status" value="1"/>
</dbReference>
<evidence type="ECO:0000313" key="13">
    <source>
        <dbReference type="EnsemblMetazoa" id="HelroP190449"/>
    </source>
</evidence>
<proteinExistence type="inferred from homology"/>
<dbReference type="Pfam" id="PF01593">
    <property type="entry name" value="Amino_oxidase"/>
    <property type="match status" value="1"/>
</dbReference>
<dbReference type="OrthoDB" id="2219495at2759"/>
<dbReference type="Gene3D" id="3.90.660.10">
    <property type="match status" value="1"/>
</dbReference>
<dbReference type="Gene3D" id="3.50.50.60">
    <property type="entry name" value="FAD/NAD(P)-binding domain"/>
    <property type="match status" value="1"/>
</dbReference>
<evidence type="ECO:0000313" key="12">
    <source>
        <dbReference type="EMBL" id="ESO09302.1"/>
    </source>
</evidence>
<dbReference type="EMBL" id="AMQM01002928">
    <property type="status" value="NOT_ANNOTATED_CDS"/>
    <property type="molecule type" value="Genomic_DNA"/>
</dbReference>
<dbReference type="SUPFAM" id="SSF54373">
    <property type="entry name" value="FAD-linked reductases, C-terminal domain"/>
    <property type="match status" value="1"/>
</dbReference>
<dbReference type="GO" id="GO:0016491">
    <property type="term" value="F:oxidoreductase activity"/>
    <property type="evidence" value="ECO:0000318"/>
    <property type="project" value="GO_Central"/>
</dbReference>
<keyword evidence="5" id="KW-0863">Zinc-finger</keyword>
<organism evidence="13 14">
    <name type="scientific">Helobdella robusta</name>
    <name type="common">Californian leech</name>
    <dbReference type="NCBI Taxonomy" id="6412"/>
    <lineage>
        <taxon>Eukaryota</taxon>
        <taxon>Metazoa</taxon>
        <taxon>Spiralia</taxon>
        <taxon>Lophotrochozoa</taxon>
        <taxon>Annelida</taxon>
        <taxon>Clitellata</taxon>
        <taxon>Hirudinea</taxon>
        <taxon>Rhynchobdellida</taxon>
        <taxon>Glossiphoniidae</taxon>
        <taxon>Helobdella</taxon>
    </lineage>
</organism>
<keyword evidence="14" id="KW-1185">Reference proteome</keyword>
<dbReference type="GeneID" id="20211599"/>
<evidence type="ECO:0000256" key="2">
    <source>
        <dbReference type="ARBA" id="ARBA00005995"/>
    </source>
</evidence>
<evidence type="ECO:0000256" key="9">
    <source>
        <dbReference type="SAM" id="MobiDB-lite"/>
    </source>
</evidence>
<evidence type="ECO:0000259" key="10">
    <source>
        <dbReference type="PROSITE" id="PS50934"/>
    </source>
</evidence>
<accession>T1FS02</accession>
<evidence type="ECO:0000256" key="8">
    <source>
        <dbReference type="ARBA" id="ARBA00023002"/>
    </source>
</evidence>